<dbReference type="RefSeq" id="WP_047813277.1">
    <property type="nucleotide sequence ID" value="NZ_LECT01000014.1"/>
</dbReference>
<proteinExistence type="predicted"/>
<name>A0A0J1BJ77_RHOIS</name>
<evidence type="ECO:0000256" key="1">
    <source>
        <dbReference type="SAM" id="Phobius"/>
    </source>
</evidence>
<organism evidence="2 3">
    <name type="scientific">Rhodopirellula islandica</name>
    <dbReference type="NCBI Taxonomy" id="595434"/>
    <lineage>
        <taxon>Bacteria</taxon>
        <taxon>Pseudomonadati</taxon>
        <taxon>Planctomycetota</taxon>
        <taxon>Planctomycetia</taxon>
        <taxon>Pirellulales</taxon>
        <taxon>Pirellulaceae</taxon>
        <taxon>Rhodopirellula</taxon>
    </lineage>
</organism>
<evidence type="ECO:0000313" key="3">
    <source>
        <dbReference type="Proteomes" id="UP000036367"/>
    </source>
</evidence>
<feature type="transmembrane region" description="Helical" evidence="1">
    <location>
        <begin position="43"/>
        <end position="65"/>
    </location>
</feature>
<feature type="transmembrane region" description="Helical" evidence="1">
    <location>
        <begin position="130"/>
        <end position="149"/>
    </location>
</feature>
<comment type="caution">
    <text evidence="2">The sequence shown here is derived from an EMBL/GenBank/DDBJ whole genome shotgun (WGS) entry which is preliminary data.</text>
</comment>
<feature type="transmembrane region" description="Helical" evidence="1">
    <location>
        <begin position="85"/>
        <end position="109"/>
    </location>
</feature>
<dbReference type="InterPro" id="IPR007352">
    <property type="entry name" value="DUF420"/>
</dbReference>
<dbReference type="Proteomes" id="UP000036367">
    <property type="component" value="Unassembled WGS sequence"/>
</dbReference>
<keyword evidence="1" id="KW-1133">Transmembrane helix</keyword>
<evidence type="ECO:0008006" key="4">
    <source>
        <dbReference type="Google" id="ProtNLM"/>
    </source>
</evidence>
<dbReference type="EMBL" id="LECT01000014">
    <property type="protein sequence ID" value="KLU06601.1"/>
    <property type="molecule type" value="Genomic_DNA"/>
</dbReference>
<dbReference type="STRING" id="595434.RISK_001356"/>
<sequence length="150" mass="17191">MWDTLAANLPHLNAALNLIATIFLALGLYYIKNGRAKIHKQMMLRAFGVSMLFLLCYLFHKFALYQSTGEFNRRFPADAPDAARYTYLSILIPHILLAIAVPFLALRAIYLAKNGRIVAHKKLVRFAYPIWMYVSVTGVLVYLMLYQLYA</sequence>
<evidence type="ECO:0000313" key="2">
    <source>
        <dbReference type="EMBL" id="KLU06601.1"/>
    </source>
</evidence>
<dbReference type="PANTHER" id="PTHR37692">
    <property type="entry name" value="HYPOTHETICAL MEMBRANE SPANNING PROTEIN"/>
    <property type="match status" value="1"/>
</dbReference>
<dbReference type="AlphaFoldDB" id="A0A0J1BJ77"/>
<dbReference type="PANTHER" id="PTHR37692:SF1">
    <property type="entry name" value="DUF420 DOMAIN-CONTAINING PROTEIN"/>
    <property type="match status" value="1"/>
</dbReference>
<keyword evidence="3" id="KW-1185">Reference proteome</keyword>
<feature type="transmembrane region" description="Helical" evidence="1">
    <location>
        <begin position="12"/>
        <end position="31"/>
    </location>
</feature>
<dbReference type="PATRIC" id="fig|595434.4.peg.1301"/>
<keyword evidence="1" id="KW-0472">Membrane</keyword>
<protein>
    <recommendedName>
        <fullName evidence="4">DUF420 domain-containing protein</fullName>
    </recommendedName>
</protein>
<dbReference type="Pfam" id="PF04238">
    <property type="entry name" value="DUF420"/>
    <property type="match status" value="1"/>
</dbReference>
<gene>
    <name evidence="2" type="ORF">RISK_001356</name>
</gene>
<reference evidence="2" key="1">
    <citation type="submission" date="2015-05" db="EMBL/GenBank/DDBJ databases">
        <title>Permanent draft genome of Rhodopirellula islandicus K833.</title>
        <authorList>
            <person name="Kizina J."/>
            <person name="Richter M."/>
            <person name="Glockner F.O."/>
            <person name="Harder J."/>
        </authorList>
    </citation>
    <scope>NUCLEOTIDE SEQUENCE [LARGE SCALE GENOMIC DNA]</scope>
    <source>
        <strain evidence="2">K833</strain>
    </source>
</reference>
<dbReference type="OrthoDB" id="9811380at2"/>
<accession>A0A0J1BJ77</accession>
<keyword evidence="1" id="KW-0812">Transmembrane</keyword>